<protein>
    <recommendedName>
        <fullName evidence="1">Heterokaryon incompatibility domain-containing protein</fullName>
    </recommendedName>
</protein>
<organism evidence="2 3">
    <name type="scientific">Aspergillus tubingensis (strain CBS 134.48)</name>
    <dbReference type="NCBI Taxonomy" id="767770"/>
    <lineage>
        <taxon>Eukaryota</taxon>
        <taxon>Fungi</taxon>
        <taxon>Dikarya</taxon>
        <taxon>Ascomycota</taxon>
        <taxon>Pezizomycotina</taxon>
        <taxon>Eurotiomycetes</taxon>
        <taxon>Eurotiomycetidae</taxon>
        <taxon>Eurotiales</taxon>
        <taxon>Aspergillaceae</taxon>
        <taxon>Aspergillus</taxon>
        <taxon>Aspergillus subgen. Circumdati</taxon>
    </lineage>
</organism>
<feature type="domain" description="Heterokaryon incompatibility" evidence="1">
    <location>
        <begin position="50"/>
        <end position="213"/>
    </location>
</feature>
<dbReference type="Pfam" id="PF26639">
    <property type="entry name" value="Het-6_barrel"/>
    <property type="match status" value="1"/>
</dbReference>
<dbReference type="EMBL" id="KV878205">
    <property type="protein sequence ID" value="OJI82375.1"/>
    <property type="molecule type" value="Genomic_DNA"/>
</dbReference>
<evidence type="ECO:0000313" key="3">
    <source>
        <dbReference type="Proteomes" id="UP000184304"/>
    </source>
</evidence>
<dbReference type="VEuPathDB" id="FungiDB:ASPTUDRAFT_45839"/>
<dbReference type="OMA" id="CNMMCAN"/>
<dbReference type="Pfam" id="PF06985">
    <property type="entry name" value="HET"/>
    <property type="match status" value="1"/>
</dbReference>
<sequence>MQALYNRRYDYSRLTEEGEIRLLKIYPETDGDGEICCDIFNICLKDHPSYIALSYTWGAPTPEAFVKGATSVPDHHVKCNGDVIYITKNLHDFLNRVRDDRKLYTRSFWVDAVCINQEDELERASQVGFMASIYRSADMVISWLGEQDAHTKDAFWLIRAIGIATVSEDATTNNTASEDSVDVCGRFLEAPEWISLEEFWKRTYFTRAWVIQEIALAKRVIIMCGGHTVNWDHIVQVSRYLTLPPWKWVSYMKSSIREDGREASHSLPLYLNSNRKMVLSEKRSSLLHILIKSRRFNCLDPRDKVYALLGLLGGRTQGETRLKPVYKDRSVSNVYTSTAIYVLEDTEDLLLLAHAEGKDFRNIRDLPSWVPDWSCQRGLGLGMTGYSRFAAAGALKRYLRIHEAERYLVVRGMWLDRVAQVGESKDEATNHKGLAYFPGWIAILLALPLKYHTGQPKAEVFWRTLITDTAARIPQPAHHPAPDEFGCAFSNWILRIVSEWTDKPLSAEKTDFLDQLYQLGDSDETGLFPYAAGEQGNGPRNISNICPAHTGTSDVPNGDAYEVHLNYSSQTRLLRTDSNYLGLATTSMREGDSIWIVAGSPVPLVLREADQRDAYRVVGGAYIHGFMQGEALKLGSEFRLIKLL</sequence>
<gene>
    <name evidence="2" type="ORF">ASPTUDRAFT_45839</name>
</gene>
<name>A0A1L9MZS1_ASPTC</name>
<dbReference type="InterPro" id="IPR010730">
    <property type="entry name" value="HET"/>
</dbReference>
<dbReference type="AlphaFoldDB" id="A0A1L9MZS1"/>
<dbReference type="PANTHER" id="PTHR24148:SF73">
    <property type="entry name" value="HET DOMAIN PROTEIN (AFU_ORTHOLOGUE AFUA_8G01020)"/>
    <property type="match status" value="1"/>
</dbReference>
<evidence type="ECO:0000313" key="2">
    <source>
        <dbReference type="EMBL" id="OJI82375.1"/>
    </source>
</evidence>
<keyword evidence="3" id="KW-1185">Reference proteome</keyword>
<reference evidence="3" key="1">
    <citation type="journal article" date="2017" name="Genome Biol.">
        <title>Comparative genomics reveals high biological diversity and specific adaptations in the industrially and medically important fungal genus Aspergillus.</title>
        <authorList>
            <person name="de Vries R.P."/>
            <person name="Riley R."/>
            <person name="Wiebenga A."/>
            <person name="Aguilar-Osorio G."/>
            <person name="Amillis S."/>
            <person name="Uchima C.A."/>
            <person name="Anderluh G."/>
            <person name="Asadollahi M."/>
            <person name="Askin M."/>
            <person name="Barry K."/>
            <person name="Battaglia E."/>
            <person name="Bayram O."/>
            <person name="Benocci T."/>
            <person name="Braus-Stromeyer S.A."/>
            <person name="Caldana C."/>
            <person name="Canovas D."/>
            <person name="Cerqueira G.C."/>
            <person name="Chen F."/>
            <person name="Chen W."/>
            <person name="Choi C."/>
            <person name="Clum A."/>
            <person name="Dos Santos R.A."/>
            <person name="Damasio A.R."/>
            <person name="Diallinas G."/>
            <person name="Emri T."/>
            <person name="Fekete E."/>
            <person name="Flipphi M."/>
            <person name="Freyberg S."/>
            <person name="Gallo A."/>
            <person name="Gournas C."/>
            <person name="Habgood R."/>
            <person name="Hainaut M."/>
            <person name="Harispe M.L."/>
            <person name="Henrissat B."/>
            <person name="Hilden K.S."/>
            <person name="Hope R."/>
            <person name="Hossain A."/>
            <person name="Karabika E."/>
            <person name="Karaffa L."/>
            <person name="Karanyi Z."/>
            <person name="Krasevec N."/>
            <person name="Kuo A."/>
            <person name="Kusch H."/>
            <person name="LaButti K."/>
            <person name="Lagendijk E.L."/>
            <person name="Lapidus A."/>
            <person name="Levasseur A."/>
            <person name="Lindquist E."/>
            <person name="Lipzen A."/>
            <person name="Logrieco A.F."/>
            <person name="MacCabe A."/>
            <person name="Maekelae M.R."/>
            <person name="Malavazi I."/>
            <person name="Melin P."/>
            <person name="Meyer V."/>
            <person name="Mielnichuk N."/>
            <person name="Miskei M."/>
            <person name="Molnar A.P."/>
            <person name="Mule G."/>
            <person name="Ngan C.Y."/>
            <person name="Orejas M."/>
            <person name="Orosz E."/>
            <person name="Ouedraogo J.P."/>
            <person name="Overkamp K.M."/>
            <person name="Park H.-S."/>
            <person name="Perrone G."/>
            <person name="Piumi F."/>
            <person name="Punt P.J."/>
            <person name="Ram A.F."/>
            <person name="Ramon A."/>
            <person name="Rauscher S."/>
            <person name="Record E."/>
            <person name="Riano-Pachon D.M."/>
            <person name="Robert V."/>
            <person name="Roehrig J."/>
            <person name="Ruller R."/>
            <person name="Salamov A."/>
            <person name="Salih N.S."/>
            <person name="Samson R.A."/>
            <person name="Sandor E."/>
            <person name="Sanguinetti M."/>
            <person name="Schuetze T."/>
            <person name="Sepcic K."/>
            <person name="Shelest E."/>
            <person name="Sherlock G."/>
            <person name="Sophianopoulou V."/>
            <person name="Squina F.M."/>
            <person name="Sun H."/>
            <person name="Susca A."/>
            <person name="Todd R.B."/>
            <person name="Tsang A."/>
            <person name="Unkles S.E."/>
            <person name="van de Wiele N."/>
            <person name="van Rossen-Uffink D."/>
            <person name="Oliveira J.V."/>
            <person name="Vesth T.C."/>
            <person name="Visser J."/>
            <person name="Yu J.-H."/>
            <person name="Zhou M."/>
            <person name="Andersen M.R."/>
            <person name="Archer D.B."/>
            <person name="Baker S.E."/>
            <person name="Benoit I."/>
            <person name="Brakhage A.A."/>
            <person name="Braus G.H."/>
            <person name="Fischer R."/>
            <person name="Frisvad J.C."/>
            <person name="Goldman G.H."/>
            <person name="Houbraken J."/>
            <person name="Oakley B."/>
            <person name="Pocsi I."/>
            <person name="Scazzocchio C."/>
            <person name="Seiboth B."/>
            <person name="vanKuyk P.A."/>
            <person name="Wortman J."/>
            <person name="Dyer P.S."/>
            <person name="Grigoriev I.V."/>
        </authorList>
    </citation>
    <scope>NUCLEOTIDE SEQUENCE [LARGE SCALE GENOMIC DNA]</scope>
    <source>
        <strain evidence="3">CBS 134.48</strain>
    </source>
</reference>
<dbReference type="Proteomes" id="UP000184304">
    <property type="component" value="Unassembled WGS sequence"/>
</dbReference>
<accession>A0A1L9MZS1</accession>
<dbReference type="STRING" id="767770.A0A1L9MZS1"/>
<dbReference type="OrthoDB" id="2157530at2759"/>
<dbReference type="PANTHER" id="PTHR24148">
    <property type="entry name" value="ANKYRIN REPEAT DOMAIN-CONTAINING PROTEIN 39 HOMOLOG-RELATED"/>
    <property type="match status" value="1"/>
</dbReference>
<dbReference type="InterPro" id="IPR052895">
    <property type="entry name" value="HetReg/Transcr_Mod"/>
</dbReference>
<proteinExistence type="predicted"/>
<evidence type="ECO:0000259" key="1">
    <source>
        <dbReference type="Pfam" id="PF06985"/>
    </source>
</evidence>